<name>A0AAW0WLA7_CHEQU</name>
<evidence type="ECO:0000313" key="1">
    <source>
        <dbReference type="EMBL" id="KAK8728050.1"/>
    </source>
</evidence>
<dbReference type="AlphaFoldDB" id="A0AAW0WLA7"/>
<dbReference type="EMBL" id="JARKIK010000073">
    <property type="protein sequence ID" value="KAK8728050.1"/>
    <property type="molecule type" value="Genomic_DNA"/>
</dbReference>
<keyword evidence="2" id="KW-1185">Reference proteome</keyword>
<organism evidence="1 2">
    <name type="scientific">Cherax quadricarinatus</name>
    <name type="common">Australian red claw crayfish</name>
    <dbReference type="NCBI Taxonomy" id="27406"/>
    <lineage>
        <taxon>Eukaryota</taxon>
        <taxon>Metazoa</taxon>
        <taxon>Ecdysozoa</taxon>
        <taxon>Arthropoda</taxon>
        <taxon>Crustacea</taxon>
        <taxon>Multicrustacea</taxon>
        <taxon>Malacostraca</taxon>
        <taxon>Eumalacostraca</taxon>
        <taxon>Eucarida</taxon>
        <taxon>Decapoda</taxon>
        <taxon>Pleocyemata</taxon>
        <taxon>Astacidea</taxon>
        <taxon>Parastacoidea</taxon>
        <taxon>Parastacidae</taxon>
        <taxon>Cherax</taxon>
    </lineage>
</organism>
<accession>A0AAW0WLA7</accession>
<gene>
    <name evidence="1" type="ORF">OTU49_009363</name>
</gene>
<sequence>MYSRGVVKPSALMVAKARDLAAYRSREKARAWAQRKAEKEKEERKMAEYEEIFDAYDAQYSLVNFALRKTDSQRKNQQKKAWEYEKKKRAEVAEFLKNFEERELQERKKENDKILFQLEEPKAFLQAYSC</sequence>
<reference evidence="1 2" key="1">
    <citation type="journal article" date="2024" name="BMC Genomics">
        <title>Genome assembly of redclaw crayfish (Cherax quadricarinatus) provides insights into its immune adaptation and hypoxia tolerance.</title>
        <authorList>
            <person name="Liu Z."/>
            <person name="Zheng J."/>
            <person name="Li H."/>
            <person name="Fang K."/>
            <person name="Wang S."/>
            <person name="He J."/>
            <person name="Zhou D."/>
            <person name="Weng S."/>
            <person name="Chi M."/>
            <person name="Gu Z."/>
            <person name="He J."/>
            <person name="Li F."/>
            <person name="Wang M."/>
        </authorList>
    </citation>
    <scope>NUCLEOTIDE SEQUENCE [LARGE SCALE GENOMIC DNA]</scope>
    <source>
        <strain evidence="1">ZL_2023a</strain>
    </source>
</reference>
<comment type="caution">
    <text evidence="1">The sequence shown here is derived from an EMBL/GenBank/DDBJ whole genome shotgun (WGS) entry which is preliminary data.</text>
</comment>
<proteinExistence type="predicted"/>
<dbReference type="Proteomes" id="UP001445076">
    <property type="component" value="Unassembled WGS sequence"/>
</dbReference>
<evidence type="ECO:0000313" key="2">
    <source>
        <dbReference type="Proteomes" id="UP001445076"/>
    </source>
</evidence>
<protein>
    <submittedName>
        <fullName evidence="1">Uncharacterized protein</fullName>
    </submittedName>
</protein>